<dbReference type="PROSITE" id="PS51257">
    <property type="entry name" value="PROKAR_LIPOPROTEIN"/>
    <property type="match status" value="1"/>
</dbReference>
<evidence type="ECO:0000313" key="3">
    <source>
        <dbReference type="EMBL" id="AYE37054.1"/>
    </source>
</evidence>
<protein>
    <recommendedName>
        <fullName evidence="5">Lipoprotein</fullName>
    </recommendedName>
</protein>
<keyword evidence="1" id="KW-0175">Coiled coil</keyword>
<dbReference type="AlphaFoldDB" id="A0A386PNM1"/>
<dbReference type="EMBL" id="CP028890">
    <property type="protein sequence ID" value="AYE37054.1"/>
    <property type="molecule type" value="Genomic_DNA"/>
</dbReference>
<reference evidence="3 4" key="1">
    <citation type="journal article" date="2018" name="Infect. Genet. Evol.">
        <title>Genome-wide analysis of Borrelia turcica and 'Candidatus Borrelia tachyglossi' shows relapsing fever-like genomes with unique genomic links to Lyme disease Borrelia.</title>
        <authorList>
            <person name="Gofton A.W."/>
            <person name="Margos G."/>
            <person name="Fingerle V."/>
            <person name="Hepner S."/>
            <person name="Loh S.M."/>
            <person name="Ryan U."/>
            <person name="Irwin P."/>
            <person name="Oskam C.L."/>
        </authorList>
    </citation>
    <scope>NUCLEOTIDE SEQUENCE [LARGE SCALE GENOMIC DNA]</scope>
    <source>
        <strain evidence="3 4">IST7</strain>
        <plasmid evidence="3">lp34</plasmid>
    </source>
</reference>
<feature type="region of interest" description="Disordered" evidence="2">
    <location>
        <begin position="35"/>
        <end position="94"/>
    </location>
</feature>
<dbReference type="RefSeq" id="WP_120104975.1">
    <property type="nucleotide sequence ID" value="NZ_CP028890.1"/>
</dbReference>
<keyword evidence="3" id="KW-0614">Plasmid</keyword>
<proteinExistence type="predicted"/>
<evidence type="ECO:0000256" key="1">
    <source>
        <dbReference type="SAM" id="Coils"/>
    </source>
</evidence>
<geneLocation type="plasmid" evidence="3 4">
    <name>lp34</name>
</geneLocation>
<feature type="coiled-coil region" evidence="1">
    <location>
        <begin position="116"/>
        <end position="143"/>
    </location>
</feature>
<evidence type="ECO:0000313" key="4">
    <source>
        <dbReference type="Proteomes" id="UP000275571"/>
    </source>
</evidence>
<organism evidence="3 4">
    <name type="scientific">Borrelia turcica IST7</name>
    <dbReference type="NCBI Taxonomy" id="1104446"/>
    <lineage>
        <taxon>Bacteria</taxon>
        <taxon>Pseudomonadati</taxon>
        <taxon>Spirochaetota</taxon>
        <taxon>Spirochaetia</taxon>
        <taxon>Spirochaetales</taxon>
        <taxon>Borreliaceae</taxon>
        <taxon>Borrelia</taxon>
    </lineage>
</organism>
<feature type="compositionally biased region" description="Basic and acidic residues" evidence="2">
    <location>
        <begin position="35"/>
        <end position="62"/>
    </location>
</feature>
<sequence length="279" mass="32090">MKIMNKALMIISLMSSVMSCKLYEKLLDVTEESLDKKEVSMESHGKPEADVITDIEDRDRSGRKSRSLNDDNANEARESRAVVSPSDDDLLNRDQNAMRKQFDKYYKEAEDINIRAKGQLIEVDRIEKELKEVNTKLDEMSSVIIEANFALQKARSSENNQYKKQSLKHLHNAIEKVKNSTRVVKIMNYDEASDALKSAKSGFSLAKIESDKFLEAIRSDSPNLWYHFLNEAKASLIRAENMLEVVKNCQTYLKSEMSQVEKDFSELMQVYKVKAIEEK</sequence>
<evidence type="ECO:0008006" key="5">
    <source>
        <dbReference type="Google" id="ProtNLM"/>
    </source>
</evidence>
<dbReference type="KEGG" id="btur:DB313_06000"/>
<name>A0A386PNM1_9SPIR</name>
<keyword evidence="4" id="KW-1185">Reference proteome</keyword>
<accession>A0A386PNM1</accession>
<evidence type="ECO:0000256" key="2">
    <source>
        <dbReference type="SAM" id="MobiDB-lite"/>
    </source>
</evidence>
<gene>
    <name evidence="3" type="ORF">DB313_06000</name>
</gene>
<dbReference type="Proteomes" id="UP000275571">
    <property type="component" value="Plasmid lp34"/>
</dbReference>